<evidence type="ECO:0000313" key="2">
    <source>
        <dbReference type="Proteomes" id="UP000017836"/>
    </source>
</evidence>
<sequence length="108" mass="12522">MEELVGAGLVRKLALWHTNTFRPILTQDELEPIMATLGFVAEEPTAATHNEWKEYRFRGRWIPKDHRSLVRLPSPRIDGLHIHTYMAFCDAVAFYLGLPDIADHFHVR</sequence>
<dbReference type="AlphaFoldDB" id="U5CYB1"/>
<dbReference type="Proteomes" id="UP000017836">
    <property type="component" value="Unassembled WGS sequence"/>
</dbReference>
<proteinExistence type="predicted"/>
<keyword evidence="2" id="KW-1185">Reference proteome</keyword>
<accession>U5CYB1</accession>
<dbReference type="EMBL" id="KI392518">
    <property type="protein sequence ID" value="ERN14960.1"/>
    <property type="molecule type" value="Genomic_DNA"/>
</dbReference>
<reference evidence="2" key="1">
    <citation type="journal article" date="2013" name="Science">
        <title>The Amborella genome and the evolution of flowering plants.</title>
        <authorList>
            <consortium name="Amborella Genome Project"/>
        </authorList>
    </citation>
    <scope>NUCLEOTIDE SEQUENCE [LARGE SCALE GENOMIC DNA]</scope>
</reference>
<organism evidence="1 2">
    <name type="scientific">Amborella trichopoda</name>
    <dbReference type="NCBI Taxonomy" id="13333"/>
    <lineage>
        <taxon>Eukaryota</taxon>
        <taxon>Viridiplantae</taxon>
        <taxon>Streptophyta</taxon>
        <taxon>Embryophyta</taxon>
        <taxon>Tracheophyta</taxon>
        <taxon>Spermatophyta</taxon>
        <taxon>Magnoliopsida</taxon>
        <taxon>Amborellales</taxon>
        <taxon>Amborellaceae</taxon>
        <taxon>Amborella</taxon>
    </lineage>
</organism>
<gene>
    <name evidence="1" type="ORF">AMTR_s00032p00213500</name>
</gene>
<protein>
    <submittedName>
        <fullName evidence="1">Uncharacterized protein</fullName>
    </submittedName>
</protein>
<evidence type="ECO:0000313" key="1">
    <source>
        <dbReference type="EMBL" id="ERN14960.1"/>
    </source>
</evidence>
<name>U5CYB1_AMBTC</name>
<dbReference type="Gramene" id="ERN14960">
    <property type="protein sequence ID" value="ERN14960"/>
    <property type="gene ID" value="AMTR_s00032p00213500"/>
</dbReference>
<dbReference type="OMA" id="AATHNEW"/>
<dbReference type="HOGENOM" id="CLU_2200474_0_0_1"/>